<dbReference type="PANTHER" id="PTHR30250:SF24">
    <property type="entry name" value="STAGE V SPORULATION PROTEIN B"/>
    <property type="match status" value="1"/>
</dbReference>
<gene>
    <name evidence="7" type="ORF">QX51_02305</name>
</gene>
<dbReference type="PIRSF" id="PIRSF038958">
    <property type="entry name" value="PG_synth_SpoVB"/>
    <property type="match status" value="1"/>
</dbReference>
<feature type="transmembrane region" description="Helical" evidence="6">
    <location>
        <begin position="124"/>
        <end position="146"/>
    </location>
</feature>
<evidence type="ECO:0000313" key="8">
    <source>
        <dbReference type="Proteomes" id="UP000031189"/>
    </source>
</evidence>
<reference evidence="7 8" key="1">
    <citation type="submission" date="2014-12" db="EMBL/GenBank/DDBJ databases">
        <title>Draft genome sequence of Terrisporobacter sp. 08-306576, isolated from the blood culture of a bacteremia patient.</title>
        <authorList>
            <person name="Lund L.C."/>
            <person name="Sydenham T.V."/>
            <person name="Hogh S.V."/>
            <person name="Skov M.N."/>
            <person name="Kemp M."/>
            <person name="Justesen U.S."/>
        </authorList>
    </citation>
    <scope>NUCLEOTIDE SEQUENCE [LARGE SCALE GENOMIC DNA]</scope>
    <source>
        <strain evidence="7 8">08-306576</strain>
    </source>
</reference>
<keyword evidence="2" id="KW-1003">Cell membrane</keyword>
<keyword evidence="4 6" id="KW-1133">Transmembrane helix</keyword>
<name>A0A0B3VP03_9FIRM</name>
<dbReference type="InterPro" id="IPR050833">
    <property type="entry name" value="Poly_Biosynth_Transport"/>
</dbReference>
<dbReference type="AlphaFoldDB" id="A0A0B3VP03"/>
<dbReference type="EMBL" id="JWHR01000030">
    <property type="protein sequence ID" value="KHS58526.1"/>
    <property type="molecule type" value="Genomic_DNA"/>
</dbReference>
<keyword evidence="8" id="KW-1185">Reference proteome</keyword>
<evidence type="ECO:0000256" key="6">
    <source>
        <dbReference type="SAM" id="Phobius"/>
    </source>
</evidence>
<feature type="transmembrane region" description="Helical" evidence="6">
    <location>
        <begin position="443"/>
        <end position="465"/>
    </location>
</feature>
<feature type="transmembrane region" description="Helical" evidence="6">
    <location>
        <begin position="410"/>
        <end position="431"/>
    </location>
</feature>
<feature type="transmembrane region" description="Helical" evidence="6">
    <location>
        <begin position="42"/>
        <end position="63"/>
    </location>
</feature>
<feature type="transmembrane region" description="Helical" evidence="6">
    <location>
        <begin position="7"/>
        <end position="30"/>
    </location>
</feature>
<feature type="transmembrane region" description="Helical" evidence="6">
    <location>
        <begin position="265"/>
        <end position="298"/>
    </location>
</feature>
<protein>
    <submittedName>
        <fullName evidence="7">Uncharacterized protein</fullName>
    </submittedName>
</protein>
<dbReference type="STRING" id="1577792.QX51_02305"/>
<feature type="transmembrane region" description="Helical" evidence="6">
    <location>
        <begin position="319"/>
        <end position="339"/>
    </location>
</feature>
<evidence type="ECO:0000313" key="7">
    <source>
        <dbReference type="EMBL" id="KHS58526.1"/>
    </source>
</evidence>
<accession>A0A0B3VP03</accession>
<dbReference type="OrthoDB" id="9775950at2"/>
<dbReference type="Proteomes" id="UP000031189">
    <property type="component" value="Unassembled WGS sequence"/>
</dbReference>
<evidence type="ECO:0000256" key="4">
    <source>
        <dbReference type="ARBA" id="ARBA00022989"/>
    </source>
</evidence>
<dbReference type="PANTHER" id="PTHR30250">
    <property type="entry name" value="PST FAMILY PREDICTED COLANIC ACID TRANSPORTER"/>
    <property type="match status" value="1"/>
</dbReference>
<evidence type="ECO:0000256" key="3">
    <source>
        <dbReference type="ARBA" id="ARBA00022692"/>
    </source>
</evidence>
<organism evidence="7 8">
    <name type="scientific">Terrisporobacter othiniensis</name>
    <dbReference type="NCBI Taxonomy" id="1577792"/>
    <lineage>
        <taxon>Bacteria</taxon>
        <taxon>Bacillati</taxon>
        <taxon>Bacillota</taxon>
        <taxon>Clostridia</taxon>
        <taxon>Peptostreptococcales</taxon>
        <taxon>Peptostreptococcaceae</taxon>
        <taxon>Terrisporobacter</taxon>
    </lineage>
</organism>
<sequence length="522" mass="58558">MKRRNLLINVILLTASTMTLGFISMAFRVYLSNKIGAEGMGLFQLIMSINVVCQTLAISGIRVTMTRLVAEELGKGNNHLVKNIIIKGLFYTLFLSILTGILLFNLSEFISIAWIQDERAIIPLKILSCSLPFVGISCCLNGYFYGCRKVVKCISADIIETLVMISIVSLCITSFSTGRLDYTCALIAVGSSIGNICSAFYSYTLYIFEKKHITLCKNITDKYSFFKIIRVAIPLAFSAYIQTSLKTVEDILIPKSLRLYGSSSSMSLSIFGMVKGMVMPLLVFPSIFLASFSTLIIPEIAEANALNKKNTVNYIISRVIKFTMLIAVFATGIFIVFSNELGVGLYKSEEVGYLLRILAPLIPFMYLDKIVDGSLNALDLQVTTLKYNIIDMFVRISAITFLIPRYGIKGFVLVLFISTTFNTSLGVIKILKVTKLKFDILDWILKPALSITLASYATKIILYCLHIENSIFINIVLDLFIYFIMLILFKSIRKTDLQWFADGFKKDVKKGKWENIGLYKQI</sequence>
<keyword evidence="3 6" id="KW-0812">Transmembrane</keyword>
<keyword evidence="5 6" id="KW-0472">Membrane</keyword>
<evidence type="ECO:0000256" key="1">
    <source>
        <dbReference type="ARBA" id="ARBA00004651"/>
    </source>
</evidence>
<evidence type="ECO:0000256" key="2">
    <source>
        <dbReference type="ARBA" id="ARBA00022475"/>
    </source>
</evidence>
<dbReference type="RefSeq" id="WP_039678293.1">
    <property type="nucleotide sequence ID" value="NZ_JWHR01000030.1"/>
</dbReference>
<evidence type="ECO:0000256" key="5">
    <source>
        <dbReference type="ARBA" id="ARBA00023136"/>
    </source>
</evidence>
<comment type="caution">
    <text evidence="7">The sequence shown here is derived from an EMBL/GenBank/DDBJ whole genome shotgun (WGS) entry which is preliminary data.</text>
</comment>
<feature type="transmembrane region" description="Helical" evidence="6">
    <location>
        <begin position="185"/>
        <end position="208"/>
    </location>
</feature>
<proteinExistence type="predicted"/>
<dbReference type="Pfam" id="PF01943">
    <property type="entry name" value="Polysacc_synt"/>
    <property type="match status" value="1"/>
</dbReference>
<comment type="subcellular location">
    <subcellularLocation>
        <location evidence="1">Cell membrane</location>
        <topology evidence="1">Multi-pass membrane protein</topology>
    </subcellularLocation>
</comment>
<dbReference type="InterPro" id="IPR002797">
    <property type="entry name" value="Polysacc_synth"/>
</dbReference>
<dbReference type="GO" id="GO:0005886">
    <property type="term" value="C:plasma membrane"/>
    <property type="evidence" value="ECO:0007669"/>
    <property type="project" value="UniProtKB-SubCell"/>
</dbReference>
<feature type="transmembrane region" description="Helical" evidence="6">
    <location>
        <begin position="84"/>
        <end position="104"/>
    </location>
</feature>
<feature type="transmembrane region" description="Helical" evidence="6">
    <location>
        <begin position="471"/>
        <end position="489"/>
    </location>
</feature>
<feature type="transmembrane region" description="Helical" evidence="6">
    <location>
        <begin position="158"/>
        <end position="179"/>
    </location>
</feature>
<dbReference type="InterPro" id="IPR024923">
    <property type="entry name" value="PG_synth_SpoVB"/>
</dbReference>